<dbReference type="GO" id="GO:0030001">
    <property type="term" value="P:metal ion transport"/>
    <property type="evidence" value="ECO:0007669"/>
    <property type="project" value="TreeGrafter"/>
</dbReference>
<evidence type="ECO:0000313" key="8">
    <source>
        <dbReference type="EMBL" id="CAA6826148.1"/>
    </source>
</evidence>
<gene>
    <name evidence="8" type="ORF">HELGO_WM7552</name>
</gene>
<feature type="signal peptide" evidence="6">
    <location>
        <begin position="1"/>
        <end position="22"/>
    </location>
</feature>
<dbReference type="InterPro" id="IPR045474">
    <property type="entry name" value="GEVED"/>
</dbReference>
<dbReference type="Pfam" id="PF03160">
    <property type="entry name" value="Calx-beta"/>
    <property type="match status" value="5"/>
</dbReference>
<organism evidence="8">
    <name type="scientific">uncultured Sulfurovum sp</name>
    <dbReference type="NCBI Taxonomy" id="269237"/>
    <lineage>
        <taxon>Bacteria</taxon>
        <taxon>Pseudomonadati</taxon>
        <taxon>Campylobacterota</taxon>
        <taxon>Epsilonproteobacteria</taxon>
        <taxon>Campylobacterales</taxon>
        <taxon>Sulfurovaceae</taxon>
        <taxon>Sulfurovum</taxon>
        <taxon>environmental samples</taxon>
    </lineage>
</organism>
<dbReference type="SMART" id="SM00237">
    <property type="entry name" value="Calx_beta"/>
    <property type="match status" value="4"/>
</dbReference>
<dbReference type="InterPro" id="IPR013320">
    <property type="entry name" value="ConA-like_dom_sf"/>
</dbReference>
<dbReference type="InterPro" id="IPR003644">
    <property type="entry name" value="Calx_beta"/>
</dbReference>
<evidence type="ECO:0000256" key="3">
    <source>
        <dbReference type="ARBA" id="ARBA00022837"/>
    </source>
</evidence>
<dbReference type="GO" id="GO:0016020">
    <property type="term" value="C:membrane"/>
    <property type="evidence" value="ECO:0007669"/>
    <property type="project" value="InterPro"/>
</dbReference>
<keyword evidence="3" id="KW-0106">Calcium</keyword>
<dbReference type="SUPFAM" id="SSF141072">
    <property type="entry name" value="CalX-like"/>
    <property type="match status" value="5"/>
</dbReference>
<dbReference type="Gene3D" id="2.60.40.2030">
    <property type="match status" value="5"/>
</dbReference>
<accession>A0A6S6UDB3</accession>
<evidence type="ECO:0000256" key="4">
    <source>
        <dbReference type="ARBA" id="ARBA00023065"/>
    </source>
</evidence>
<evidence type="ECO:0000256" key="1">
    <source>
        <dbReference type="ARBA" id="ARBA00022729"/>
    </source>
</evidence>
<dbReference type="SUPFAM" id="SSF50993">
    <property type="entry name" value="Peptidase/esterase 'gauge' domain"/>
    <property type="match status" value="1"/>
</dbReference>
<dbReference type="GO" id="GO:0007154">
    <property type="term" value="P:cell communication"/>
    <property type="evidence" value="ECO:0007669"/>
    <property type="project" value="InterPro"/>
</dbReference>
<feature type="domain" description="Calx-beta" evidence="7">
    <location>
        <begin position="251"/>
        <end position="356"/>
    </location>
</feature>
<reference evidence="8" key="1">
    <citation type="submission" date="2020-01" db="EMBL/GenBank/DDBJ databases">
        <authorList>
            <person name="Meier V. D."/>
            <person name="Meier V D."/>
        </authorList>
    </citation>
    <scope>NUCLEOTIDE SEQUENCE</scope>
    <source>
        <strain evidence="8">HLG_WM_MAG_05</strain>
    </source>
</reference>
<proteinExistence type="predicted"/>
<dbReference type="Pfam" id="PF20009">
    <property type="entry name" value="GEVED"/>
    <property type="match status" value="1"/>
</dbReference>
<evidence type="ECO:0000259" key="7">
    <source>
        <dbReference type="SMART" id="SM00237"/>
    </source>
</evidence>
<dbReference type="Pfam" id="PF13385">
    <property type="entry name" value="Laminin_G_3"/>
    <property type="match status" value="1"/>
</dbReference>
<dbReference type="Pfam" id="PF21959">
    <property type="entry name" value="DUF6923"/>
    <property type="match status" value="1"/>
</dbReference>
<keyword evidence="1 6" id="KW-0732">Signal</keyword>
<feature type="region of interest" description="Disordered" evidence="5">
    <location>
        <begin position="1903"/>
        <end position="1924"/>
    </location>
</feature>
<dbReference type="SUPFAM" id="SSF49899">
    <property type="entry name" value="Concanavalin A-like lectins/glucanases"/>
    <property type="match status" value="1"/>
</dbReference>
<feature type="compositionally biased region" description="Polar residues" evidence="5">
    <location>
        <begin position="1908"/>
        <end position="1917"/>
    </location>
</feature>
<feature type="domain" description="Calx-beta" evidence="7">
    <location>
        <begin position="19"/>
        <end position="125"/>
    </location>
</feature>
<protein>
    <recommendedName>
        <fullName evidence="7">Calx-beta domain-containing protein</fullName>
    </recommendedName>
</protein>
<feature type="domain" description="Calx-beta" evidence="7">
    <location>
        <begin position="483"/>
        <end position="588"/>
    </location>
</feature>
<feature type="domain" description="Calx-beta" evidence="7">
    <location>
        <begin position="138"/>
        <end position="239"/>
    </location>
</feature>
<dbReference type="PANTHER" id="PTHR11878:SF65">
    <property type="entry name" value="NA_CA-EXCHANGE PROTEIN, ISOFORM G"/>
    <property type="match status" value="1"/>
</dbReference>
<dbReference type="PANTHER" id="PTHR11878">
    <property type="entry name" value="SODIUM/CALCIUM EXCHANGER"/>
    <property type="match status" value="1"/>
</dbReference>
<evidence type="ECO:0000256" key="5">
    <source>
        <dbReference type="SAM" id="MobiDB-lite"/>
    </source>
</evidence>
<keyword evidence="4" id="KW-0406">Ion transport</keyword>
<sequence>MNISFKYLIFLYLIFFSKLLQADGSDIQITMNNAPIVQENVGTSVFTITLSEEADWCNVVPISYTTQNNSATAGSDYSSQSGTIIFYGACDAPTRVASPLSQSISVVILDDSTYEVTENFSLAISNTTTGYQVNNTTASASIIDDDIQPLKLNNFADTGVTETDSDQVLSVIAQFNQNIPSALTLNYHTEDDTALAGTDYSSASGTINVPANSNSVTIPITVKGDVIPESLKKFKVIIDSISSGTLVDNEAFVFINDDDGIQVDITSSDVLEGNSGDSNTMEFKIFLAKDYPSATPLTIDYTTQDGSSPSATAGSDYITTSSSVTFNLGDREKIINVPIIGDNIIEPDENLKMLISGSPYIIDSDSESEILNDDGTYPGVDFSTADLSIVEGNSSTKILNFNFTLDADAIAGSSFEYYTQDDDARTSDNDYVGISTSTYNIPVGTRDINIPVTINGDTQIENDETFYLKFTNENNIVIHGHTARGNIINDDGTYPELSFDLGSYSMVEGNAGQKDLNFTLQLDQVAVAGSSFDYKTEDDTALSSNNDYVKINTKTHTFVGGERSLTIPVKIQGDTTFEPNETFSLKIFNASSNLKLSSSTIQVKGLILNDDSNPSSIRNIGEFRFDDCGADEWKIDHSSIGNNVISGSTSIVNNDDKSYMCTALKGKNSSSSTAMIPHHSAYELDNGTVSMLLYDHHNVWTDTEDSWMFEKGAFKVQVVRVGGDKKKGTIKVHLDGNIILTNEVFFTTLNDGTDLDTQWIHVTISFGTQGMKLYINGVEKGTNPYTGGIRSISDDFKMTRLSGYYDEFYIFEGEMNAIQVDNLYQNVINDRNMDGTSRDCGCYTPSDPFTCDNAMYISSSTNRQNGANGKMWLHKIDTTKNPFDFIVMEDTGATDLYNATAYNPDDNFIYGLYHKELVRLSRGANVTNLGTVAGLPSRFNSKQLYAGAIADGYYYVTGRRSKQKELYRIKLSDKSVTEITLSQEVAIQDFSFYKNINDAIPDNTFLYGVDKNGKLTQINVSNGTVTQIGLDHPGYEFDSSFSDKNGRFFANDSKGNGFFEFNIATGDKNLVSNSQSATFNDGANCVNAALVFNDYGDAPVSYGTAKHNISNNIFMGDDVDHDVYTFNTVNADGDDLDGIDDEDGVTLADGSDLNGTFLALNTLHDLKVKVSKVGYLNVWIDYNIDGDFNDAGENIITARSLTTGTHIISVNVPNGLSSNTNTYLRFRYSSTPNLNPTETATDGEVEDYMVRFGSDALRGKFNIERTDSGGYVIMSDERNAWYTQTVGRDFNYSLVFYEEDFSAEKDVSNVTVKIDLMNMESNTSLYQYSFHILDTLSTSRINITHPLNDLNDLPATKDARFRVTYGVDTAGNIIQENCLSTPALCTNSRLDDAQDNFAIRPEDFYVSIADADIIRKENINSFPNPLRVAAGYDYNLTVIATQYPSNNYSASKGYNANFTANLAFASSSSCVDDSNGTINTNFSDGRFNDLNFNHTNVGKYVLNLLDSTWTTVDASKNQCIDNDSTVSRNPNKPSGCHIEGISDINLSFYPYYFDVDFSMNNLPSSGHDDFIYMSKVDIDDHNVSLQFLGSITAKNEDDGTTTNFTENCFAEDIVLMLDVNMTTDDGATSIKTAKHPTRHQVAVNINRMARFNNEPLSTRTFDNITNMATPLNINANKFLDENNGTSFLDLRYNIQKHLSLPINPVQMTFDSLDANSIASNSSANGKITPNYFPIGSQDLNNDIRNFYFSRVAPDKINYPKVYFYSNPTINTPLNIDIFCQAKIAYCEKTGIPENTDKTGIARVNDGWYISMNHNQTLDGLVQTLATSRPLLLTIAPDNNISFTLGRNPTIQETFNNCSGVNDQATINITPDTSLLYHDNPSNNGRPTYTVSCSEQNASELSGIGETGNIISSGSNSEKNSKIDW</sequence>
<name>A0A6S6UDB3_9BACT</name>
<evidence type="ECO:0000256" key="6">
    <source>
        <dbReference type="SAM" id="SignalP"/>
    </source>
</evidence>
<dbReference type="InterPro" id="IPR038081">
    <property type="entry name" value="CalX-like_sf"/>
</dbReference>
<dbReference type="InterPro" id="IPR054215">
    <property type="entry name" value="DUF6923"/>
</dbReference>
<keyword evidence="4" id="KW-0813">Transport</keyword>
<evidence type="ECO:0000256" key="2">
    <source>
        <dbReference type="ARBA" id="ARBA00022737"/>
    </source>
</evidence>
<dbReference type="InterPro" id="IPR051171">
    <property type="entry name" value="CaCA"/>
</dbReference>
<keyword evidence="2" id="KW-0677">Repeat</keyword>
<dbReference type="EMBL" id="CACVAU010000085">
    <property type="protein sequence ID" value="CAA6826148.1"/>
    <property type="molecule type" value="Genomic_DNA"/>
</dbReference>
<feature type="chain" id="PRO_5028072612" description="Calx-beta domain-containing protein" evidence="6">
    <location>
        <begin position="23"/>
        <end position="1924"/>
    </location>
</feature>